<dbReference type="SMART" id="SM00558">
    <property type="entry name" value="JmjC"/>
    <property type="match status" value="1"/>
</dbReference>
<sequence>MSLQPPAVEPPEWLRTLPVAPEYHPTLAEFADPIAYILRIEPEASRYGICKIVPPLPRAPRGRHLPPPPGPPSPPRPPPMATPPRPSPRGSSRSASPPGTAAPPAAGCGRAGSATPWRRSAPRRPSSSPPGRPGRPGTPTTSGSRAYSGPPVPPGPLASSTATTCPAPALPSPTSFPDAANATDVGETEWNMRVAPRARGSLLRAMARDVAGVTTPMLYVAMLYSWFAWHVEDHELHSLNFLHFGKAKTWYGVPRDAMLAFEETVRVHGYADDLNAIMAFQTLNEKTTVLSPEVLLSAGVPCCRLVQKAGEFVITFPGAYHSGFSHGFNCGEASNIATPHWLQVAKEAAIRRASTNCGPMVSHYQLLYELALSLRPREPKNFYSVPRSSRLRDKNKNEGDIMVKENFVGSVTENNNLLSALLDKNSCIIVPNADFFVPSFPVALESEVTVKQRFTAGPCSISQQGAENMAADHVAVDKVTEIQDMSGSLYPCETSLVGCSNRKLYETKYGQRDAAALCLSTSEIQSRGIDTARSHPAGGILDQGRLPCVQCGILSFACVAIIQPREAAVQFIMSKECISSSAKQGGIGASDDTSNWIDQSHEISPPPGPASGTDDNVKHAVSLAHVSDRCRELYASNTDGCTSALGLLASAYDSSDSDDETTEDVSKHSKKNDSVNQSTDPQILETSASCSSTVQCQKTNSHLHEEECEARATSLMKPVSHNSRPISQSNRDTDIDHFIELGKSGTQCSGYLDLVDDLTTSVLKSSSDTCVSAAKASMDPDVLTMLREKKTCVYNYMSNYTKGINCKYPRAESAAKVIAEELGIKHDWKDITFKEATEEDVKKIQLALQDEDAEPTGSDWAVKMGINIYYSAKQSKSPLYSKQIPYNSIIYKAFGQENPDSLTDYGCQKSGSTKKKVAGWWCGKVWMSNQVHPLLAREREEQNSSVVYGKAMFTTISHGKVQDEASTRCNTSNRTPSRRTSRRKKGVSAEKSKPKNKRSTASDEASMLCSGLGMNSGVIHDQTENSDDYDKHGNGDEIEEGTNPQKYQQRKLQNVTRKSSSKKRKDEKRTDSFHELYDEDNGVDYWLNMGSGDDATLGNSRQQSPDPVKVKSGGKLQGKRKSSKYKSNDDLLNEENKLQKMNKKSSSKKQKNDKINRQLQEDQTEDDHMDHLVDVAVADEVTLDNEDKITEDKIDDVKVKSRGKSQNGKRKGSKHQATDGLRAGNKVAKFPCDIEGCDMSFSTQQDLLLHKRDICPVKGCKKKFFCHKYLLQHRKVHIDERPLKCTWKGCKKAFKWPWARTEHMRVHTGVRPYECQEPGCGQTFRFVSDFSRHKRKTGHSSDKRRKNST</sequence>
<evidence type="ECO:0000259" key="16">
    <source>
        <dbReference type="PROSITE" id="PS51184"/>
    </source>
</evidence>
<evidence type="ECO:0000256" key="3">
    <source>
        <dbReference type="ARBA" id="ARBA00022771"/>
    </source>
</evidence>
<dbReference type="InterPro" id="IPR003347">
    <property type="entry name" value="JmjC_dom"/>
</dbReference>
<feature type="compositionally biased region" description="Basic and acidic residues" evidence="13">
    <location>
        <begin position="1126"/>
        <end position="1138"/>
    </location>
</feature>
<feature type="region of interest" description="Disordered" evidence="13">
    <location>
        <begin position="1094"/>
        <end position="1156"/>
    </location>
</feature>
<evidence type="ECO:0000256" key="4">
    <source>
        <dbReference type="ARBA" id="ARBA00022833"/>
    </source>
</evidence>
<feature type="compositionally biased region" description="Basic residues" evidence="13">
    <location>
        <begin position="976"/>
        <end position="986"/>
    </location>
</feature>
<dbReference type="FunFam" id="3.30.160.60:FF:000747">
    <property type="entry name" value="Probable lysine-specific demethylase ELF6"/>
    <property type="match status" value="1"/>
</dbReference>
<dbReference type="GO" id="GO:0008270">
    <property type="term" value="F:zinc ion binding"/>
    <property type="evidence" value="ECO:0007669"/>
    <property type="project" value="UniProtKB-KW"/>
</dbReference>
<accession>B9GCN3</accession>
<protein>
    <recommendedName>
        <fullName evidence="18">Lysine-specific demethylase REF6</fullName>
    </recommendedName>
</protein>
<evidence type="ECO:0000256" key="9">
    <source>
        <dbReference type="ARBA" id="ARBA00023015"/>
    </source>
</evidence>
<dbReference type="SMART" id="SM00355">
    <property type="entry name" value="ZnF_C2H2"/>
    <property type="match status" value="4"/>
</dbReference>
<feature type="region of interest" description="Disordered" evidence="13">
    <location>
        <begin position="1197"/>
        <end position="1220"/>
    </location>
</feature>
<organism evidence="17">
    <name type="scientific">Oryza sativa subsp. japonica</name>
    <name type="common">Rice</name>
    <dbReference type="NCBI Taxonomy" id="39947"/>
    <lineage>
        <taxon>Eukaryota</taxon>
        <taxon>Viridiplantae</taxon>
        <taxon>Streptophyta</taxon>
        <taxon>Embryophyta</taxon>
        <taxon>Tracheophyta</taxon>
        <taxon>Spermatophyta</taxon>
        <taxon>Magnoliopsida</taxon>
        <taxon>Liliopsida</taxon>
        <taxon>Poales</taxon>
        <taxon>Poaceae</taxon>
        <taxon>BOP clade</taxon>
        <taxon>Oryzoideae</taxon>
        <taxon>Oryzeae</taxon>
        <taxon>Oryzinae</taxon>
        <taxon>Oryza</taxon>
        <taxon>Oryza sativa</taxon>
    </lineage>
</organism>
<proteinExistence type="predicted"/>
<reference evidence="17" key="2">
    <citation type="submission" date="2008-12" db="EMBL/GenBank/DDBJ databases">
        <title>Improved gene annotation of the rice (Oryza sativa) genomes.</title>
        <authorList>
            <person name="Wang J."/>
            <person name="Li R."/>
            <person name="Fan W."/>
            <person name="Huang Q."/>
            <person name="Zhang J."/>
            <person name="Zhou Y."/>
            <person name="Hu Y."/>
            <person name="Zi S."/>
            <person name="Li J."/>
            <person name="Ni P."/>
            <person name="Zheng H."/>
            <person name="Zhang Y."/>
            <person name="Zhao M."/>
            <person name="Hao Q."/>
            <person name="McDermott J."/>
            <person name="Samudrala R."/>
            <person name="Kristiansen K."/>
            <person name="Wong G.K.-S."/>
        </authorList>
    </citation>
    <scope>NUCLEOTIDE SEQUENCE</scope>
</reference>
<feature type="domain" description="C2H2-type" evidence="14">
    <location>
        <begin position="1313"/>
        <end position="1344"/>
    </location>
</feature>
<evidence type="ECO:0000256" key="13">
    <source>
        <dbReference type="SAM" id="MobiDB-lite"/>
    </source>
</evidence>
<evidence type="ECO:0000256" key="2">
    <source>
        <dbReference type="ARBA" id="ARBA00022737"/>
    </source>
</evidence>
<dbReference type="PROSITE" id="PS00028">
    <property type="entry name" value="ZINC_FINGER_C2H2_1"/>
    <property type="match status" value="3"/>
</dbReference>
<keyword evidence="5" id="KW-0156">Chromatin regulator</keyword>
<feature type="compositionally biased region" description="Basic residues" evidence="13">
    <location>
        <begin position="1200"/>
        <end position="1214"/>
    </location>
</feature>
<keyword evidence="10" id="KW-0804">Transcription</keyword>
<dbReference type="Pfam" id="PF02373">
    <property type="entry name" value="JmjC"/>
    <property type="match status" value="1"/>
</dbReference>
<dbReference type="GO" id="GO:0040029">
    <property type="term" value="P:epigenetic regulation of gene expression"/>
    <property type="evidence" value="ECO:0007669"/>
    <property type="project" value="UniProtKB-ARBA"/>
</dbReference>
<dbReference type="InterPro" id="IPR036236">
    <property type="entry name" value="Znf_C2H2_sf"/>
</dbReference>
<dbReference type="PANTHER" id="PTHR10694">
    <property type="entry name" value="LYSINE-SPECIFIC DEMETHYLASE"/>
    <property type="match status" value="1"/>
</dbReference>
<feature type="compositionally biased region" description="Basic residues" evidence="13">
    <location>
        <begin position="1140"/>
        <end position="1149"/>
    </location>
</feature>
<dbReference type="Pfam" id="PF02375">
    <property type="entry name" value="JmjN"/>
    <property type="match status" value="1"/>
</dbReference>
<feature type="compositionally biased region" description="Low complexity" evidence="13">
    <location>
        <begin position="135"/>
        <end position="145"/>
    </location>
</feature>
<evidence type="ECO:0000259" key="14">
    <source>
        <dbReference type="PROSITE" id="PS50157"/>
    </source>
</evidence>
<keyword evidence="1" id="KW-0479">Metal-binding</keyword>
<keyword evidence="7" id="KW-0560">Oxidoreductase</keyword>
<keyword evidence="6" id="KW-0223">Dioxygenase</keyword>
<keyword evidence="9" id="KW-0805">Transcription regulation</keyword>
<evidence type="ECO:0000256" key="5">
    <source>
        <dbReference type="ARBA" id="ARBA00022853"/>
    </source>
</evidence>
<feature type="domain" description="C2H2-type" evidence="14">
    <location>
        <begin position="1283"/>
        <end position="1312"/>
    </location>
</feature>
<keyword evidence="11" id="KW-0539">Nucleus</keyword>
<feature type="compositionally biased region" description="Polar residues" evidence="13">
    <location>
        <begin position="1042"/>
        <end position="1055"/>
    </location>
</feature>
<keyword evidence="4" id="KW-0862">Zinc</keyword>
<dbReference type="Proteomes" id="UP000007752">
    <property type="component" value="Chromosome 12"/>
</dbReference>
<dbReference type="PROSITE" id="PS51184">
    <property type="entry name" value="JMJC"/>
    <property type="match status" value="1"/>
</dbReference>
<keyword evidence="8" id="KW-0408">Iron</keyword>
<evidence type="ECO:0000256" key="7">
    <source>
        <dbReference type="ARBA" id="ARBA00023002"/>
    </source>
</evidence>
<evidence type="ECO:0000256" key="12">
    <source>
        <dbReference type="PROSITE-ProRule" id="PRU00042"/>
    </source>
</evidence>
<name>B9GCN3_ORYSJ</name>
<dbReference type="PROSITE" id="PS51183">
    <property type="entry name" value="JMJN"/>
    <property type="match status" value="1"/>
</dbReference>
<feature type="compositionally biased region" description="Low complexity" evidence="13">
    <location>
        <begin position="157"/>
        <end position="175"/>
    </location>
</feature>
<evidence type="ECO:0000256" key="10">
    <source>
        <dbReference type="ARBA" id="ARBA00023163"/>
    </source>
</evidence>
<evidence type="ECO:0000259" key="15">
    <source>
        <dbReference type="PROSITE" id="PS51183"/>
    </source>
</evidence>
<dbReference type="PANTHER" id="PTHR10694:SF50">
    <property type="entry name" value="JMJC DOMAIN CONTAINING PROTEIN, EXPRESSED"/>
    <property type="match status" value="1"/>
</dbReference>
<reference evidence="17" key="1">
    <citation type="journal article" date="2005" name="PLoS Biol.">
        <title>The genomes of Oryza sativa: a history of duplications.</title>
        <authorList>
            <person name="Yu J."/>
            <person name="Wang J."/>
            <person name="Lin W."/>
            <person name="Li S."/>
            <person name="Li H."/>
            <person name="Zhou J."/>
            <person name="Ni P."/>
            <person name="Dong W."/>
            <person name="Hu S."/>
            <person name="Zeng C."/>
            <person name="Zhang J."/>
            <person name="Zhang Y."/>
            <person name="Li R."/>
            <person name="Xu Z."/>
            <person name="Li S."/>
            <person name="Li X."/>
            <person name="Zheng H."/>
            <person name="Cong L."/>
            <person name="Lin L."/>
            <person name="Yin J."/>
            <person name="Geng J."/>
            <person name="Li G."/>
            <person name="Shi J."/>
            <person name="Liu J."/>
            <person name="Lv H."/>
            <person name="Li J."/>
            <person name="Wang J."/>
            <person name="Deng Y."/>
            <person name="Ran L."/>
            <person name="Shi X."/>
            <person name="Wang X."/>
            <person name="Wu Q."/>
            <person name="Li C."/>
            <person name="Ren X."/>
            <person name="Wang J."/>
            <person name="Wang X."/>
            <person name="Li D."/>
            <person name="Liu D."/>
            <person name="Zhang X."/>
            <person name="Ji Z."/>
            <person name="Zhao W."/>
            <person name="Sun Y."/>
            <person name="Zhang Z."/>
            <person name="Bao J."/>
            <person name="Han Y."/>
            <person name="Dong L."/>
            <person name="Ji J."/>
            <person name="Chen P."/>
            <person name="Wu S."/>
            <person name="Liu J."/>
            <person name="Xiao Y."/>
            <person name="Bu D."/>
            <person name="Tan J."/>
            <person name="Yang L."/>
            <person name="Ye C."/>
            <person name="Zhang J."/>
            <person name="Xu J."/>
            <person name="Zhou Y."/>
            <person name="Yu Y."/>
            <person name="Zhang B."/>
            <person name="Zhuang S."/>
            <person name="Wei H."/>
            <person name="Liu B."/>
            <person name="Lei M."/>
            <person name="Yu H."/>
            <person name="Li Y."/>
            <person name="Xu H."/>
            <person name="Wei S."/>
            <person name="He X."/>
            <person name="Fang L."/>
            <person name="Zhang Z."/>
            <person name="Zhang Y."/>
            <person name="Huang X."/>
            <person name="Su Z."/>
            <person name="Tong W."/>
            <person name="Li J."/>
            <person name="Tong Z."/>
            <person name="Li S."/>
            <person name="Ye J."/>
            <person name="Wang L."/>
            <person name="Fang L."/>
            <person name="Lei T."/>
            <person name="Chen C."/>
            <person name="Chen H."/>
            <person name="Xu Z."/>
            <person name="Li H."/>
            <person name="Huang H."/>
            <person name="Zhang F."/>
            <person name="Xu H."/>
            <person name="Li N."/>
            <person name="Zhao C."/>
            <person name="Li S."/>
            <person name="Dong L."/>
            <person name="Huang Y."/>
            <person name="Li L."/>
            <person name="Xi Y."/>
            <person name="Qi Q."/>
            <person name="Li W."/>
            <person name="Zhang B."/>
            <person name="Hu W."/>
            <person name="Zhang Y."/>
            <person name="Tian X."/>
            <person name="Jiao Y."/>
            <person name="Liang X."/>
            <person name="Jin J."/>
            <person name="Gao L."/>
            <person name="Zheng W."/>
            <person name="Hao B."/>
            <person name="Liu S."/>
            <person name="Wang W."/>
            <person name="Yuan L."/>
            <person name="Cao M."/>
            <person name="McDermott J."/>
            <person name="Samudrala R."/>
            <person name="Wang J."/>
            <person name="Wong G.K."/>
            <person name="Yang H."/>
        </authorList>
    </citation>
    <scope>NUCLEOTIDE SEQUENCE [LARGE SCALE GENOMIC DNA]</scope>
</reference>
<dbReference type="Gene3D" id="2.60.120.650">
    <property type="entry name" value="Cupin"/>
    <property type="match status" value="2"/>
</dbReference>
<feature type="compositionally biased region" description="Low complexity" evidence="13">
    <location>
        <begin position="88"/>
        <end position="126"/>
    </location>
</feature>
<gene>
    <name evidence="17" type="ORF">OsJ_35762</name>
</gene>
<keyword evidence="2" id="KW-0677">Repeat</keyword>
<dbReference type="InterPro" id="IPR003349">
    <property type="entry name" value="JmjN"/>
</dbReference>
<dbReference type="GO" id="GO:0051213">
    <property type="term" value="F:dioxygenase activity"/>
    <property type="evidence" value="ECO:0007669"/>
    <property type="project" value="UniProtKB-KW"/>
</dbReference>
<feature type="region of interest" description="Disordered" evidence="13">
    <location>
        <begin position="584"/>
        <end position="616"/>
    </location>
</feature>
<feature type="region of interest" description="Disordered" evidence="13">
    <location>
        <begin position="962"/>
        <end position="1075"/>
    </location>
</feature>
<feature type="domain" description="JmjC" evidence="16">
    <location>
        <begin position="184"/>
        <end position="353"/>
    </location>
</feature>
<feature type="region of interest" description="Disordered" evidence="13">
    <location>
        <begin position="653"/>
        <end position="682"/>
    </location>
</feature>
<evidence type="ECO:0000256" key="11">
    <source>
        <dbReference type="ARBA" id="ARBA00023242"/>
    </source>
</evidence>
<evidence type="ECO:0000313" key="17">
    <source>
        <dbReference type="EMBL" id="EEE53040.1"/>
    </source>
</evidence>
<dbReference type="GO" id="GO:0032452">
    <property type="term" value="F:histone demethylase activity"/>
    <property type="evidence" value="ECO:0007669"/>
    <property type="project" value="UniProtKB-ARBA"/>
</dbReference>
<evidence type="ECO:0000256" key="8">
    <source>
        <dbReference type="ARBA" id="ARBA00023004"/>
    </source>
</evidence>
<dbReference type="SUPFAM" id="SSF57667">
    <property type="entry name" value="beta-beta-alpha zinc fingers"/>
    <property type="match status" value="1"/>
</dbReference>
<feature type="compositionally biased region" description="Pro residues" evidence="13">
    <location>
        <begin position="65"/>
        <end position="87"/>
    </location>
</feature>
<feature type="region of interest" description="Disordered" evidence="13">
    <location>
        <begin position="56"/>
        <end position="184"/>
    </location>
</feature>
<feature type="domain" description="C2H2-type" evidence="14">
    <location>
        <begin position="1253"/>
        <end position="1282"/>
    </location>
</feature>
<evidence type="ECO:0000256" key="6">
    <source>
        <dbReference type="ARBA" id="ARBA00022964"/>
    </source>
</evidence>
<evidence type="ECO:0008006" key="18">
    <source>
        <dbReference type="Google" id="ProtNLM"/>
    </source>
</evidence>
<dbReference type="PROSITE" id="PS50157">
    <property type="entry name" value="ZINC_FINGER_C2H2_2"/>
    <property type="match status" value="3"/>
</dbReference>
<evidence type="ECO:0000256" key="1">
    <source>
        <dbReference type="ARBA" id="ARBA00022723"/>
    </source>
</evidence>
<dbReference type="InterPro" id="IPR013087">
    <property type="entry name" value="Znf_C2H2_type"/>
</dbReference>
<dbReference type="SUPFAM" id="SSF51197">
    <property type="entry name" value="Clavaminate synthase-like"/>
    <property type="match status" value="1"/>
</dbReference>
<dbReference type="Gene3D" id="3.30.160.60">
    <property type="entry name" value="Classic Zinc Finger"/>
    <property type="match status" value="2"/>
</dbReference>
<keyword evidence="3 12" id="KW-0863">Zinc-finger</keyword>
<feature type="compositionally biased region" description="Basic and acidic residues" evidence="13">
    <location>
        <begin position="664"/>
        <end position="673"/>
    </location>
</feature>
<feature type="domain" description="JmjN" evidence="15">
    <location>
        <begin position="20"/>
        <end position="61"/>
    </location>
</feature>
<dbReference type="FunFam" id="3.30.160.60:FF:000763">
    <property type="entry name" value="Probable lysine-specific demethylase ELF6"/>
    <property type="match status" value="1"/>
</dbReference>
<dbReference type="SMART" id="SM00545">
    <property type="entry name" value="JmjN"/>
    <property type="match status" value="1"/>
</dbReference>
<dbReference type="EMBL" id="CM000149">
    <property type="protein sequence ID" value="EEE53040.1"/>
    <property type="molecule type" value="Genomic_DNA"/>
</dbReference>